<reference evidence="4 5" key="1">
    <citation type="journal article" date="2019" name="Int. J. Syst. Evol. Microbiol.">
        <title>Rufibacter sediminis sp. nov., isolated from freshwater lake sediment.</title>
        <authorList>
            <person name="Qu J.H."/>
            <person name="Zhang L.J."/>
            <person name="Fu Y.H."/>
            <person name="Li H.F."/>
        </authorList>
    </citation>
    <scope>NUCLEOTIDE SEQUENCE [LARGE SCALE GENOMIC DNA]</scope>
    <source>
        <strain evidence="4 5">H-1</strain>
    </source>
</reference>
<dbReference type="InterPro" id="IPR029058">
    <property type="entry name" value="AB_hydrolase_fold"/>
</dbReference>
<dbReference type="Gene3D" id="3.40.50.1820">
    <property type="entry name" value="alpha/beta hydrolase"/>
    <property type="match status" value="1"/>
</dbReference>
<dbReference type="EMBL" id="JACOAF010000020">
    <property type="protein sequence ID" value="MBC3539540.1"/>
    <property type="molecule type" value="Genomic_DNA"/>
</dbReference>
<feature type="domain" description="Peptidase S9 prolyl oligopeptidase catalytic" evidence="3">
    <location>
        <begin position="749"/>
        <end position="926"/>
    </location>
</feature>
<accession>A0ABR6VQR4</accession>
<dbReference type="Proteomes" id="UP000659698">
    <property type="component" value="Unassembled WGS sequence"/>
</dbReference>
<proteinExistence type="predicted"/>
<evidence type="ECO:0000256" key="2">
    <source>
        <dbReference type="SAM" id="SignalP"/>
    </source>
</evidence>
<name>A0ABR6VQR4_9BACT</name>
<dbReference type="RefSeq" id="WP_186635404.1">
    <property type="nucleotide sequence ID" value="NZ_JACOAF010000020.1"/>
</dbReference>
<dbReference type="InterPro" id="IPR001375">
    <property type="entry name" value="Peptidase_S9_cat"/>
</dbReference>
<protein>
    <submittedName>
        <fullName evidence="4">S9 family peptidase</fullName>
    </submittedName>
</protein>
<feature type="signal peptide" evidence="2">
    <location>
        <begin position="1"/>
        <end position="21"/>
    </location>
</feature>
<dbReference type="PANTHER" id="PTHR11731">
    <property type="entry name" value="PROTEASE FAMILY S9B,C DIPEPTIDYL-PEPTIDASE IV-RELATED"/>
    <property type="match status" value="1"/>
</dbReference>
<feature type="chain" id="PRO_5047130123" evidence="2">
    <location>
        <begin position="22"/>
        <end position="977"/>
    </location>
</feature>
<feature type="region of interest" description="Disordered" evidence="1">
    <location>
        <begin position="955"/>
        <end position="977"/>
    </location>
</feature>
<sequence length="977" mass="109973">MKPRILLAGLLLSAGAFTAQAQAPAKKVLTHDVYDSWKSVEADSLSNDGKYLLYAVNPQEGDGVLHLRDLAQNSGKTFPRGYRSAFTTDSRFAIFQVKPTYATTRQAKLKKKKPEEMPKDSLAILDLSKGSAQYVARVKSYKLPKQSGEWLAYHLEAQLATKAAKDTSKTKTATPAPAATKSPARATGAGAGKKEEATELVLRHLPTGQEYRFDRVTDFLFSDKGNRLFFVKAAKDSLSKGGVFAFNTASRKTMPLDSGRVTYKNLVSDKDGEQLAFVSSKDSTGKDLRYFQLQHWTAKDNRARIIADTAYKGMPAKWMVSEHAQLGFSEKGDRLFFGTFPRPTQYEKDTTKLDEDKVSLDVWTYRDPLIQPMQLKQLEREQKRSFLAVYDLKVKKMVQLATLEIPDVALNPSRNADVAVGSSNVNYLLSVGYDTPSRQDTWLIDVKDGSRKLAVKDTRGTPRLSPAGKYLYWYEPSDSTWKTMSVKASTPVNLTKKLKVAFYDEQNDMPTLPDDYGLTGWTKDDQYLLVNDRYDIWRLDPAGKAAAVNITDGYGRQNNLQFRYLSLDPSLRVVPVDDKLLLRTLNLKTKDAGFYTDYVTKTGTPQKITMEPYSFVSVRKAKNSDRLVFRKASFKEYSDLWVTNTNFTTPQKISNANPQQSEYLWGSVELVDWRSDDGVPLEGLLFKPENFDPKKKYPMLVYFYERNAETLHNYRAPAPSASTINIPLFVSQGYLVFVPDIIYKDGYPGESAYHSIIPGVQSLVAKGFVDEKNMAIQGQSWGGYQVAYLVTRTNMFKAAMAGAPVSNMTSAYGGIRWESGMSRQFQYERTQSRIGGTLWEKPMQYIENSPLFFAPKVETPLMMMANDNDGAVPWYQGIEMFMALRRLNKPVWLLVYNGEAHNLMQRKNRKDLSVRMSQFFDHYLKGAPEPTWMKKGVPSLVKGKEYGLELIEEPAIATPTPGQQPAPATATPPATIK</sequence>
<feature type="region of interest" description="Disordered" evidence="1">
    <location>
        <begin position="164"/>
        <end position="196"/>
    </location>
</feature>
<dbReference type="InterPro" id="IPR050278">
    <property type="entry name" value="Serine_Prot_S9B/DPPIV"/>
</dbReference>
<evidence type="ECO:0000313" key="4">
    <source>
        <dbReference type="EMBL" id="MBC3539540.1"/>
    </source>
</evidence>
<dbReference type="Pfam" id="PF00326">
    <property type="entry name" value="Peptidase_S9"/>
    <property type="match status" value="1"/>
</dbReference>
<keyword evidence="5" id="KW-1185">Reference proteome</keyword>
<comment type="caution">
    <text evidence="4">The sequence shown here is derived from an EMBL/GenBank/DDBJ whole genome shotgun (WGS) entry which is preliminary data.</text>
</comment>
<feature type="compositionally biased region" description="Low complexity" evidence="1">
    <location>
        <begin position="170"/>
        <end position="188"/>
    </location>
</feature>
<dbReference type="PANTHER" id="PTHR11731:SF193">
    <property type="entry name" value="DIPEPTIDYL PEPTIDASE 9"/>
    <property type="match status" value="1"/>
</dbReference>
<evidence type="ECO:0000256" key="1">
    <source>
        <dbReference type="SAM" id="MobiDB-lite"/>
    </source>
</evidence>
<gene>
    <name evidence="4" type="ORF">H7U12_07580</name>
</gene>
<organism evidence="4 5">
    <name type="scientific">Rufibacter sediminis</name>
    <dbReference type="NCBI Taxonomy" id="2762756"/>
    <lineage>
        <taxon>Bacteria</taxon>
        <taxon>Pseudomonadati</taxon>
        <taxon>Bacteroidota</taxon>
        <taxon>Cytophagia</taxon>
        <taxon>Cytophagales</taxon>
        <taxon>Hymenobacteraceae</taxon>
        <taxon>Rufibacter</taxon>
    </lineage>
</organism>
<evidence type="ECO:0000313" key="5">
    <source>
        <dbReference type="Proteomes" id="UP000659698"/>
    </source>
</evidence>
<keyword evidence="2" id="KW-0732">Signal</keyword>
<dbReference type="SUPFAM" id="SSF82171">
    <property type="entry name" value="DPP6 N-terminal domain-like"/>
    <property type="match status" value="1"/>
</dbReference>
<dbReference type="SUPFAM" id="SSF53474">
    <property type="entry name" value="alpha/beta-Hydrolases"/>
    <property type="match status" value="1"/>
</dbReference>
<evidence type="ECO:0000259" key="3">
    <source>
        <dbReference type="Pfam" id="PF00326"/>
    </source>
</evidence>